<keyword evidence="2" id="KW-1185">Reference proteome</keyword>
<organism evidence="1 2">
    <name type="scientific">Cylicocyclus nassatus</name>
    <name type="common">Nematode worm</name>
    <dbReference type="NCBI Taxonomy" id="53992"/>
    <lineage>
        <taxon>Eukaryota</taxon>
        <taxon>Metazoa</taxon>
        <taxon>Ecdysozoa</taxon>
        <taxon>Nematoda</taxon>
        <taxon>Chromadorea</taxon>
        <taxon>Rhabditida</taxon>
        <taxon>Rhabditina</taxon>
        <taxon>Rhabditomorpha</taxon>
        <taxon>Strongyloidea</taxon>
        <taxon>Strongylidae</taxon>
        <taxon>Cylicocyclus</taxon>
    </lineage>
</organism>
<accession>A0AA36GEN7</accession>
<gene>
    <name evidence="1" type="ORF">CYNAS_LOCUS171</name>
</gene>
<proteinExistence type="predicted"/>
<comment type="caution">
    <text evidence="1">The sequence shown here is derived from an EMBL/GenBank/DDBJ whole genome shotgun (WGS) entry which is preliminary data.</text>
</comment>
<evidence type="ECO:0000313" key="1">
    <source>
        <dbReference type="EMBL" id="CAJ0588188.1"/>
    </source>
</evidence>
<dbReference type="AlphaFoldDB" id="A0AA36GEN7"/>
<dbReference type="EMBL" id="CATQJL010000001">
    <property type="protein sequence ID" value="CAJ0588188.1"/>
    <property type="molecule type" value="Genomic_DNA"/>
</dbReference>
<evidence type="ECO:0000313" key="2">
    <source>
        <dbReference type="Proteomes" id="UP001176961"/>
    </source>
</evidence>
<reference evidence="1" key="1">
    <citation type="submission" date="2023-07" db="EMBL/GenBank/DDBJ databases">
        <authorList>
            <consortium name="CYATHOMIX"/>
        </authorList>
    </citation>
    <scope>NUCLEOTIDE SEQUENCE</scope>
    <source>
        <strain evidence="1">N/A</strain>
    </source>
</reference>
<protein>
    <submittedName>
        <fullName evidence="1">Uncharacterized protein</fullName>
    </submittedName>
</protein>
<name>A0AA36GEN7_CYLNA</name>
<dbReference type="Proteomes" id="UP001176961">
    <property type="component" value="Unassembled WGS sequence"/>
</dbReference>
<sequence length="315" mass="34848">MTRVTFGCKICGDYKKIAMGRWTSHQPHIVVMLSALAHFHGLDVKDMKEIYSSFRIRRLVCREHYVDAASSIAAAIEAHTGSFHQCGINVDDGITEASLLKLLPPVILNDLRTFAKEMDANLTLTMRNVAHFVNDVLARHGLRGVNAVTSARTNYISVPVKKEVPRKRKKIDDIANHVKKMKEEVSSPAEETKVMVDGTEGGSCLTPTIDVTTCDSPQGEEDGVENSSSNSANGVEPFHVEPRILDKFYLVQGRMLLKLFRFCPNCGNNLSTSEQSTVSFTAIGTAPIVQFICSNCSSYASMTQRWDGHPVRDRS</sequence>